<dbReference type="InterPro" id="IPR001818">
    <property type="entry name" value="Pept_M10_metallopeptidase"/>
</dbReference>
<dbReference type="OrthoDB" id="322519at2"/>
<evidence type="ECO:0000256" key="1">
    <source>
        <dbReference type="ARBA" id="ARBA00022670"/>
    </source>
</evidence>
<dbReference type="AlphaFoldDB" id="A0A1S8CUU3"/>
<name>A0A1S8CUU3_9GAMM</name>
<dbReference type="Proteomes" id="UP000192132">
    <property type="component" value="Unassembled WGS sequence"/>
</dbReference>
<gene>
    <name evidence="7" type="ORF">BKE30_06145</name>
</gene>
<evidence type="ECO:0000259" key="6">
    <source>
        <dbReference type="SMART" id="SM00235"/>
    </source>
</evidence>
<dbReference type="InterPro" id="IPR006026">
    <property type="entry name" value="Peptidase_Metallo"/>
</dbReference>
<proteinExistence type="predicted"/>
<dbReference type="RefSeq" id="WP_076877734.1">
    <property type="nucleotide sequence ID" value="NZ_MLCN01000014.1"/>
</dbReference>
<dbReference type="InterPro" id="IPR024079">
    <property type="entry name" value="MetalloPept_cat_dom_sf"/>
</dbReference>
<organism evidence="7 8">
    <name type="scientific">Alkanindiges hydrocarboniclasticus</name>
    <dbReference type="NCBI Taxonomy" id="1907941"/>
    <lineage>
        <taxon>Bacteria</taxon>
        <taxon>Pseudomonadati</taxon>
        <taxon>Pseudomonadota</taxon>
        <taxon>Gammaproteobacteria</taxon>
        <taxon>Moraxellales</taxon>
        <taxon>Moraxellaceae</taxon>
        <taxon>Alkanindiges</taxon>
    </lineage>
</organism>
<sequence length="304" mass="35632">MRSWLPVLLVMIVLVYLYQANESQRRHTSLATQLLHPFDKRVHYRIGEVDPQFNLSKADVIELAKQAAKIWHQGAGKDLFVYDPAAALSINLRFDERQLESNLRHSQQQQLQQQLASQQSNNSEYQQRQQQLEQQRRQLDLREAAFRERLASYNRTVQDWNTLGQLDDFNRQQLEQQQRLLDNERQDIRNAMAHYNQQVNGLNQVASSLNQMADHYNQAVNRYEARFVPREFEKGVYDGRQINIYEFSTPADLRLTIAHELGHALGLAHNSDPYALMYPVLKQQDVDNFKLTVADKTLLSKRDE</sequence>
<dbReference type="SUPFAM" id="SSF55486">
    <property type="entry name" value="Metalloproteases ('zincins'), catalytic domain"/>
    <property type="match status" value="1"/>
</dbReference>
<comment type="caution">
    <text evidence="7">The sequence shown here is derived from an EMBL/GenBank/DDBJ whole genome shotgun (WGS) entry which is preliminary data.</text>
</comment>
<feature type="region of interest" description="Disordered" evidence="5">
    <location>
        <begin position="103"/>
        <end position="132"/>
    </location>
</feature>
<dbReference type="STRING" id="1907941.BKE30_06145"/>
<evidence type="ECO:0000313" key="7">
    <source>
        <dbReference type="EMBL" id="ONG41007.1"/>
    </source>
</evidence>
<evidence type="ECO:0000256" key="4">
    <source>
        <dbReference type="ARBA" id="ARBA00022833"/>
    </source>
</evidence>
<protein>
    <recommendedName>
        <fullName evidence="6">Peptidase metallopeptidase domain-containing protein</fullName>
    </recommendedName>
</protein>
<dbReference type="GO" id="GO:0006508">
    <property type="term" value="P:proteolysis"/>
    <property type="evidence" value="ECO:0007669"/>
    <property type="project" value="UniProtKB-KW"/>
</dbReference>
<keyword evidence="2" id="KW-0479">Metal-binding</keyword>
<dbReference type="Pfam" id="PF00413">
    <property type="entry name" value="Peptidase_M10"/>
    <property type="match status" value="1"/>
</dbReference>
<reference evidence="7 8" key="1">
    <citation type="submission" date="2016-10" db="EMBL/GenBank/DDBJ databases">
        <title>Draft Genome sequence of Alkanindiges sp. strain H1.</title>
        <authorList>
            <person name="Subhash Y."/>
            <person name="Lee S."/>
        </authorList>
    </citation>
    <scope>NUCLEOTIDE SEQUENCE [LARGE SCALE GENOMIC DNA]</scope>
    <source>
        <strain evidence="7 8">H1</strain>
    </source>
</reference>
<dbReference type="GO" id="GO:0008270">
    <property type="term" value="F:zinc ion binding"/>
    <property type="evidence" value="ECO:0007669"/>
    <property type="project" value="InterPro"/>
</dbReference>
<evidence type="ECO:0000256" key="3">
    <source>
        <dbReference type="ARBA" id="ARBA00022801"/>
    </source>
</evidence>
<evidence type="ECO:0000313" key="8">
    <source>
        <dbReference type="Proteomes" id="UP000192132"/>
    </source>
</evidence>
<keyword evidence="3" id="KW-0378">Hydrolase</keyword>
<dbReference type="SMART" id="SM00235">
    <property type="entry name" value="ZnMc"/>
    <property type="match status" value="1"/>
</dbReference>
<dbReference type="GO" id="GO:0031012">
    <property type="term" value="C:extracellular matrix"/>
    <property type="evidence" value="ECO:0007669"/>
    <property type="project" value="InterPro"/>
</dbReference>
<keyword evidence="1" id="KW-0645">Protease</keyword>
<keyword evidence="4" id="KW-0862">Zinc</keyword>
<dbReference type="EMBL" id="MLCN01000014">
    <property type="protein sequence ID" value="ONG41007.1"/>
    <property type="molecule type" value="Genomic_DNA"/>
</dbReference>
<dbReference type="Gene3D" id="3.40.390.10">
    <property type="entry name" value="Collagenase (Catalytic Domain)"/>
    <property type="match status" value="1"/>
</dbReference>
<dbReference type="GO" id="GO:0004222">
    <property type="term" value="F:metalloendopeptidase activity"/>
    <property type="evidence" value="ECO:0007669"/>
    <property type="project" value="InterPro"/>
</dbReference>
<feature type="compositionally biased region" description="Low complexity" evidence="5">
    <location>
        <begin position="104"/>
        <end position="132"/>
    </location>
</feature>
<keyword evidence="8" id="KW-1185">Reference proteome</keyword>
<feature type="domain" description="Peptidase metallopeptidase" evidence="6">
    <location>
        <begin position="163"/>
        <end position="301"/>
    </location>
</feature>
<accession>A0A1S8CUU3</accession>
<evidence type="ECO:0000256" key="2">
    <source>
        <dbReference type="ARBA" id="ARBA00022723"/>
    </source>
</evidence>
<evidence type="ECO:0000256" key="5">
    <source>
        <dbReference type="SAM" id="MobiDB-lite"/>
    </source>
</evidence>